<dbReference type="Proteomes" id="UP001589818">
    <property type="component" value="Unassembled WGS sequence"/>
</dbReference>
<evidence type="ECO:0000256" key="2">
    <source>
        <dbReference type="SAM" id="SignalP"/>
    </source>
</evidence>
<feature type="signal peptide" evidence="2">
    <location>
        <begin position="1"/>
        <end position="24"/>
    </location>
</feature>
<reference evidence="3 4" key="1">
    <citation type="submission" date="2024-09" db="EMBL/GenBank/DDBJ databases">
        <authorList>
            <person name="Sun Q."/>
            <person name="Mori K."/>
        </authorList>
    </citation>
    <scope>NUCLEOTIDE SEQUENCE [LARGE SCALE GENOMIC DNA]</scope>
    <source>
        <strain evidence="3 4">CCM 4839</strain>
    </source>
</reference>
<dbReference type="RefSeq" id="WP_204817663.1">
    <property type="nucleotide sequence ID" value="NZ_JANHOF010000002.1"/>
</dbReference>
<comment type="caution">
    <text evidence="3">The sequence shown here is derived from an EMBL/GenBank/DDBJ whole genome shotgun (WGS) entry which is preliminary data.</text>
</comment>
<keyword evidence="1" id="KW-0472">Membrane</keyword>
<protein>
    <submittedName>
        <fullName evidence="3">WGxxGxxG family protein</fullName>
    </submittedName>
</protein>
<evidence type="ECO:0000256" key="1">
    <source>
        <dbReference type="SAM" id="Phobius"/>
    </source>
</evidence>
<sequence>MKKRITSLCLLVCLTLLMAVPVFAQSMDTVGESVQTAANNDMNMNGAGGNNNYRAYANNDNDIDWGWLGLLGLIGLAGMRGRNREKT</sequence>
<name>A0ABV6JJB9_9BACL</name>
<keyword evidence="2" id="KW-0732">Signal</keyword>
<keyword evidence="1" id="KW-0812">Transmembrane</keyword>
<organism evidence="3 4">
    <name type="scientific">Paenibacillus mendelii</name>
    <dbReference type="NCBI Taxonomy" id="206163"/>
    <lineage>
        <taxon>Bacteria</taxon>
        <taxon>Bacillati</taxon>
        <taxon>Bacillota</taxon>
        <taxon>Bacilli</taxon>
        <taxon>Bacillales</taxon>
        <taxon>Paenibacillaceae</taxon>
        <taxon>Paenibacillus</taxon>
    </lineage>
</organism>
<proteinExistence type="predicted"/>
<evidence type="ECO:0000313" key="3">
    <source>
        <dbReference type="EMBL" id="MFC0395777.1"/>
    </source>
</evidence>
<gene>
    <name evidence="3" type="ORF">ACFFJ8_30945</name>
</gene>
<accession>A0ABV6JJB9</accession>
<evidence type="ECO:0000313" key="4">
    <source>
        <dbReference type="Proteomes" id="UP001589818"/>
    </source>
</evidence>
<feature type="chain" id="PRO_5046397960" evidence="2">
    <location>
        <begin position="25"/>
        <end position="87"/>
    </location>
</feature>
<dbReference type="NCBIfam" id="NF038039">
    <property type="entry name" value="WGxxGxxG-CTERM"/>
    <property type="match status" value="1"/>
</dbReference>
<feature type="transmembrane region" description="Helical" evidence="1">
    <location>
        <begin position="65"/>
        <end position="81"/>
    </location>
</feature>
<keyword evidence="4" id="KW-1185">Reference proteome</keyword>
<keyword evidence="1" id="KW-1133">Transmembrane helix</keyword>
<dbReference type="EMBL" id="JBHLVF010000047">
    <property type="protein sequence ID" value="MFC0395777.1"/>
    <property type="molecule type" value="Genomic_DNA"/>
</dbReference>
<dbReference type="NCBIfam" id="NF041742">
    <property type="entry name" value="WGxxGxxG_fam"/>
    <property type="match status" value="1"/>
</dbReference>